<dbReference type="Proteomes" id="UP000314986">
    <property type="component" value="Unassembled WGS sequence"/>
</dbReference>
<dbReference type="InterPro" id="IPR037695">
    <property type="entry name" value="IQUB"/>
</dbReference>
<dbReference type="InterPro" id="IPR057887">
    <property type="entry name" value="IQUB_helical"/>
</dbReference>
<evidence type="ECO:0000313" key="4">
    <source>
        <dbReference type="Proteomes" id="UP000314986"/>
    </source>
</evidence>
<protein>
    <submittedName>
        <fullName evidence="3">IQ motif and ubiquitin domain containing</fullName>
    </submittedName>
</protein>
<organism evidence="3 4">
    <name type="scientific">Callorhinchus milii</name>
    <name type="common">Ghost shark</name>
    <dbReference type="NCBI Taxonomy" id="7868"/>
    <lineage>
        <taxon>Eukaryota</taxon>
        <taxon>Metazoa</taxon>
        <taxon>Chordata</taxon>
        <taxon>Craniata</taxon>
        <taxon>Vertebrata</taxon>
        <taxon>Chondrichthyes</taxon>
        <taxon>Holocephali</taxon>
        <taxon>Chimaeriformes</taxon>
        <taxon>Callorhinchidae</taxon>
        <taxon>Callorhinchus</taxon>
    </lineage>
</organism>
<evidence type="ECO:0000313" key="3">
    <source>
        <dbReference type="Ensembl" id="ENSCMIP00000048610.1"/>
    </source>
</evidence>
<dbReference type="GO" id="GO:0001669">
    <property type="term" value="C:acrosomal vesicle"/>
    <property type="evidence" value="ECO:0007669"/>
    <property type="project" value="TreeGrafter"/>
</dbReference>
<dbReference type="PANTHER" id="PTHR21074">
    <property type="entry name" value="IQ AND UBIQUITIN-LIKE DOMAIN-CONTAINING PROTEIN"/>
    <property type="match status" value="1"/>
</dbReference>
<reference evidence="4" key="1">
    <citation type="journal article" date="2006" name="Science">
        <title>Ancient noncoding elements conserved in the human genome.</title>
        <authorList>
            <person name="Venkatesh B."/>
            <person name="Kirkness E.F."/>
            <person name="Loh Y.H."/>
            <person name="Halpern A.L."/>
            <person name="Lee A.P."/>
            <person name="Johnson J."/>
            <person name="Dandona N."/>
            <person name="Viswanathan L.D."/>
            <person name="Tay A."/>
            <person name="Venter J.C."/>
            <person name="Strausberg R.L."/>
            <person name="Brenner S."/>
        </authorList>
    </citation>
    <scope>NUCLEOTIDE SEQUENCE [LARGE SCALE GENOMIC DNA]</scope>
</reference>
<keyword evidence="4" id="KW-1185">Reference proteome</keyword>
<feature type="compositionally biased region" description="Acidic residues" evidence="1">
    <location>
        <begin position="111"/>
        <end position="128"/>
    </location>
</feature>
<name>A0A4W3KJY6_CALMI</name>
<evidence type="ECO:0000256" key="1">
    <source>
        <dbReference type="SAM" id="MobiDB-lite"/>
    </source>
</evidence>
<dbReference type="AlphaFoldDB" id="A0A4W3KJY6"/>
<gene>
    <name evidence="3" type="primary">iqub</name>
</gene>
<dbReference type="InterPro" id="IPR000626">
    <property type="entry name" value="Ubiquitin-like_dom"/>
</dbReference>
<feature type="compositionally biased region" description="Low complexity" evidence="1">
    <location>
        <begin position="41"/>
        <end position="53"/>
    </location>
</feature>
<feature type="compositionally biased region" description="Basic and acidic residues" evidence="1">
    <location>
        <begin position="97"/>
        <end position="110"/>
    </location>
</feature>
<dbReference type="GO" id="GO:0060271">
    <property type="term" value="P:cilium assembly"/>
    <property type="evidence" value="ECO:0007669"/>
    <property type="project" value="TreeGrafter"/>
</dbReference>
<feature type="domain" description="Ubiquitin-like" evidence="2">
    <location>
        <begin position="339"/>
        <end position="417"/>
    </location>
</feature>
<feature type="compositionally biased region" description="Low complexity" evidence="1">
    <location>
        <begin position="150"/>
        <end position="187"/>
    </location>
</feature>
<feature type="compositionally biased region" description="Basic and acidic residues" evidence="1">
    <location>
        <begin position="129"/>
        <end position="147"/>
    </location>
</feature>
<dbReference type="InParanoid" id="A0A4W3KJY6"/>
<dbReference type="GeneTree" id="ENSGT00390000014326"/>
<dbReference type="GO" id="GO:0030317">
    <property type="term" value="P:flagellated sperm motility"/>
    <property type="evidence" value="ECO:0007669"/>
    <property type="project" value="TreeGrafter"/>
</dbReference>
<evidence type="ECO:0000259" key="2">
    <source>
        <dbReference type="PROSITE" id="PS50053"/>
    </source>
</evidence>
<dbReference type="InterPro" id="IPR029071">
    <property type="entry name" value="Ubiquitin-like_domsf"/>
</dbReference>
<dbReference type="STRING" id="7868.ENSCMIP00000048610"/>
<reference evidence="3" key="5">
    <citation type="submission" date="2025-09" db="UniProtKB">
        <authorList>
            <consortium name="Ensembl"/>
        </authorList>
    </citation>
    <scope>IDENTIFICATION</scope>
</reference>
<dbReference type="GO" id="GO:0031514">
    <property type="term" value="C:motile cilium"/>
    <property type="evidence" value="ECO:0007669"/>
    <property type="project" value="TreeGrafter"/>
</dbReference>
<accession>A0A4W3KJY6</accession>
<feature type="region of interest" description="Disordered" evidence="1">
    <location>
        <begin position="1"/>
        <end position="189"/>
    </location>
</feature>
<proteinExistence type="predicted"/>
<sequence length="999" mass="112708">MADEEEGGEQSLAQESVDVPPESDQAASNERKELVDGGEAGATEGTEQASGAEQIGEAERESEATEQVTEATGGAAGEDEKTEVEGRETEGEDRESEGEGRETEGEGRETEGEDREAEGEDREADQEDSQAKGEDKEAEGEGRKPEATEGETGATEGETGATEGETGATEGETGATEGETGATEGATDGTMEAVQTVKDEPVPRVVVLDLPGISGCDEIDTLECPESASPPMSCEDLQKILEEQMRQLRESGTVFTVFPGMKSTVEPKKETCVPADKSFHPFTIVRDVSPAGLVLPTPSIICGLDQLPIASTADRDLKLKTVIQSYAGILKDTVVDECVTATVKVVLLPDEHVMTLAFPICSTTGKLKERFGKELKIPPRMLKLTYNSKTVNDSQTLVDLGVRPHGAFQLELSSISPLHFPIKPIRPQQFYTSDIITVRVIRADNTCCEVAVEIERVASFKPFLGGYRHKLTGQEFHHAGTQTSMKKRVDDGVERFCRETQTTFEKNRAQQTANNTSTQMTKIGCYVSSITDKLVCPGVYMTATEFHARRLKAIIVIQTHTRRWLAKSFVQELRVQRDKWLEWSRLEDQLARQKKVDYLKGEYERRMNPKTKEDFDLLYYTLQRWKEEELDYINRTLSGPARKAALCTLLEKEAELISSIGRHKIRAVKESKPLLIEKLLKKCADPIRWRAFDGRITEMDTQFTLRAKELRDIYNTINMRYLTQDERLDALLTLKQTVMEHNCKLTQDIVELIDREADLLLRDVKECNLKGLRKRISTLFLQYIKTPMFNPEIARFLKIPQDPMQLRKRIYYCASCASYLPSTEFVLSITSRSVGACRKCIRLHNEAGKREEYSNYKLMLTELRTMEAAYRDGAQVAFLVKQQDLKYLVENIWGGQSTLSSETNLHDLILVRWDQKKEWSPWNCMLLTKEEAKAHFLLNDIEKDYEPPFIRKMKHRHTLAKKYYARIPQIRSYAENCLMQDLTPQENVVSRPSSSMPTT</sequence>
<reference evidence="4" key="3">
    <citation type="journal article" date="2014" name="Nature">
        <title>Elephant shark genome provides unique insights into gnathostome evolution.</title>
        <authorList>
            <consortium name="International Elephant Shark Genome Sequencing Consortium"/>
            <person name="Venkatesh B."/>
            <person name="Lee A.P."/>
            <person name="Ravi V."/>
            <person name="Maurya A.K."/>
            <person name="Lian M.M."/>
            <person name="Swann J.B."/>
            <person name="Ohta Y."/>
            <person name="Flajnik M.F."/>
            <person name="Sutoh Y."/>
            <person name="Kasahara M."/>
            <person name="Hoon S."/>
            <person name="Gangu V."/>
            <person name="Roy S.W."/>
            <person name="Irimia M."/>
            <person name="Korzh V."/>
            <person name="Kondrychyn I."/>
            <person name="Lim Z.W."/>
            <person name="Tay B.H."/>
            <person name="Tohari S."/>
            <person name="Kong K.W."/>
            <person name="Ho S."/>
            <person name="Lorente-Galdos B."/>
            <person name="Quilez J."/>
            <person name="Marques-Bonet T."/>
            <person name="Raney B.J."/>
            <person name="Ingham P.W."/>
            <person name="Tay A."/>
            <person name="Hillier L.W."/>
            <person name="Minx P."/>
            <person name="Boehm T."/>
            <person name="Wilson R.K."/>
            <person name="Brenner S."/>
            <person name="Warren W.C."/>
        </authorList>
    </citation>
    <scope>NUCLEOTIDE SEQUENCE [LARGE SCALE GENOMIC DNA]</scope>
</reference>
<dbReference type="PANTHER" id="PTHR21074:SF0">
    <property type="entry name" value="IQ AND UBIQUITIN-LIKE DOMAIN-CONTAINING PROTEIN"/>
    <property type="match status" value="1"/>
</dbReference>
<dbReference type="Ensembl" id="ENSCMIT00000049286.1">
    <property type="protein sequence ID" value="ENSCMIP00000048610.1"/>
    <property type="gene ID" value="ENSCMIG00000019864.1"/>
</dbReference>
<reference evidence="3" key="4">
    <citation type="submission" date="2025-08" db="UniProtKB">
        <authorList>
            <consortium name="Ensembl"/>
        </authorList>
    </citation>
    <scope>IDENTIFICATION</scope>
</reference>
<reference evidence="4" key="2">
    <citation type="journal article" date="2007" name="PLoS Biol.">
        <title>Survey sequencing and comparative analysis of the elephant shark (Callorhinchus milii) genome.</title>
        <authorList>
            <person name="Venkatesh B."/>
            <person name="Kirkness E.F."/>
            <person name="Loh Y.H."/>
            <person name="Halpern A.L."/>
            <person name="Lee A.P."/>
            <person name="Johnson J."/>
            <person name="Dandona N."/>
            <person name="Viswanathan L.D."/>
            <person name="Tay A."/>
            <person name="Venter J.C."/>
            <person name="Strausberg R.L."/>
            <person name="Brenner S."/>
        </authorList>
    </citation>
    <scope>NUCLEOTIDE SEQUENCE [LARGE SCALE GENOMIC DNA]</scope>
</reference>
<dbReference type="OMA" id="KNINYCH"/>
<dbReference type="PROSITE" id="PS50053">
    <property type="entry name" value="UBIQUITIN_2"/>
    <property type="match status" value="1"/>
</dbReference>
<dbReference type="Gene3D" id="3.10.20.90">
    <property type="entry name" value="Phosphatidylinositol 3-kinase Catalytic Subunit, Chain A, domain 1"/>
    <property type="match status" value="1"/>
</dbReference>
<dbReference type="CDD" id="cd17061">
    <property type="entry name" value="Ubl_IQUB"/>
    <property type="match status" value="1"/>
</dbReference>
<dbReference type="Pfam" id="PF25805">
    <property type="entry name" value="IQUB"/>
    <property type="match status" value="1"/>
</dbReference>
<dbReference type="SUPFAM" id="SSF54236">
    <property type="entry name" value="Ubiquitin-like"/>
    <property type="match status" value="1"/>
</dbReference>